<dbReference type="InterPro" id="IPR050640">
    <property type="entry name" value="Bact_2-comp_sensor_kinase"/>
</dbReference>
<proteinExistence type="predicted"/>
<feature type="domain" description="Signal transduction histidine kinase internal region" evidence="2">
    <location>
        <begin position="160"/>
        <end position="239"/>
    </location>
</feature>
<feature type="transmembrane region" description="Helical" evidence="1">
    <location>
        <begin position="46"/>
        <end position="64"/>
    </location>
</feature>
<evidence type="ECO:0000313" key="3">
    <source>
        <dbReference type="EMBL" id="MBS2096985.1"/>
    </source>
</evidence>
<evidence type="ECO:0000259" key="2">
    <source>
        <dbReference type="Pfam" id="PF06580"/>
    </source>
</evidence>
<dbReference type="Pfam" id="PF06580">
    <property type="entry name" value="His_kinase"/>
    <property type="match status" value="1"/>
</dbReference>
<dbReference type="GO" id="GO:0016301">
    <property type="term" value="F:kinase activity"/>
    <property type="evidence" value="ECO:0007669"/>
    <property type="project" value="UniProtKB-KW"/>
</dbReference>
<accession>A0ABS5JQ25</accession>
<keyword evidence="1" id="KW-0472">Membrane</keyword>
<reference evidence="3 4" key="1">
    <citation type="journal article" date="2015" name="Int. J. Syst. Evol. Microbiol.">
        <title>Carboxylicivirga linearis sp. nov., isolated from a sea cucumber culture pond.</title>
        <authorList>
            <person name="Wang F.Q."/>
            <person name="Zhou Y.X."/>
            <person name="Lin X.Z."/>
            <person name="Chen G.J."/>
            <person name="Du Z.J."/>
        </authorList>
    </citation>
    <scope>NUCLEOTIDE SEQUENCE [LARGE SCALE GENOMIC DNA]</scope>
    <source>
        <strain evidence="3 4">FB218</strain>
    </source>
</reference>
<sequence>MIHPIVSEKKVFRLYILVWGLFTILHVAINWWIYSLELKAVLADGLVFNVLMFFIGLSIWYPVLYIDKGKGQWNTFMQFFIAGIVIVFVWFILGKSLLQFVLDKDEVNVLFNNRANIVRGIVGAFQYMLFVLIYYMFKFFNELDEKNRSQEKLNRLLRETELKALKSQMNPHFLFNSLNSISALTIINTDDAREMINKLSEFLRYSLKKNEQVLLPLSAELENVERYLQIEKVRFQERLITTSDVPSSCLNMLLPVMILQPLYENAIKYGVYESIEPVEVRTFCRCLEGDLEISVVNNYDEGALKSKKGEGVGLLNVKDRLQLIYGRTDLLTINKENGYFEVALRIPQNTHLSKE</sequence>
<feature type="transmembrane region" description="Helical" evidence="1">
    <location>
        <begin position="12"/>
        <end position="34"/>
    </location>
</feature>
<name>A0ABS5JQ25_9BACT</name>
<evidence type="ECO:0000256" key="1">
    <source>
        <dbReference type="SAM" id="Phobius"/>
    </source>
</evidence>
<gene>
    <name evidence="3" type="ORF">KEM10_01770</name>
</gene>
<dbReference type="RefSeq" id="WP_212212683.1">
    <property type="nucleotide sequence ID" value="NZ_JAGUCO010000001.1"/>
</dbReference>
<dbReference type="Gene3D" id="3.30.565.10">
    <property type="entry name" value="Histidine kinase-like ATPase, C-terminal domain"/>
    <property type="match status" value="1"/>
</dbReference>
<dbReference type="PANTHER" id="PTHR34220">
    <property type="entry name" value="SENSOR HISTIDINE KINASE YPDA"/>
    <property type="match status" value="1"/>
</dbReference>
<keyword evidence="1" id="KW-0812">Transmembrane</keyword>
<keyword evidence="1" id="KW-1133">Transmembrane helix</keyword>
<dbReference type="InterPro" id="IPR036890">
    <property type="entry name" value="HATPase_C_sf"/>
</dbReference>
<keyword evidence="3" id="KW-0418">Kinase</keyword>
<keyword evidence="4" id="KW-1185">Reference proteome</keyword>
<organism evidence="3 4">
    <name type="scientific">Carboxylicivirga linearis</name>
    <dbReference type="NCBI Taxonomy" id="1628157"/>
    <lineage>
        <taxon>Bacteria</taxon>
        <taxon>Pseudomonadati</taxon>
        <taxon>Bacteroidota</taxon>
        <taxon>Bacteroidia</taxon>
        <taxon>Marinilabiliales</taxon>
        <taxon>Marinilabiliaceae</taxon>
        <taxon>Carboxylicivirga</taxon>
    </lineage>
</organism>
<dbReference type="SUPFAM" id="SSF55874">
    <property type="entry name" value="ATPase domain of HSP90 chaperone/DNA topoisomerase II/histidine kinase"/>
    <property type="match status" value="1"/>
</dbReference>
<comment type="caution">
    <text evidence="3">The sequence shown here is derived from an EMBL/GenBank/DDBJ whole genome shotgun (WGS) entry which is preliminary data.</text>
</comment>
<dbReference type="EMBL" id="JAGUCO010000001">
    <property type="protein sequence ID" value="MBS2096985.1"/>
    <property type="molecule type" value="Genomic_DNA"/>
</dbReference>
<feature type="transmembrane region" description="Helical" evidence="1">
    <location>
        <begin position="76"/>
        <end position="97"/>
    </location>
</feature>
<feature type="transmembrane region" description="Helical" evidence="1">
    <location>
        <begin position="117"/>
        <end position="137"/>
    </location>
</feature>
<keyword evidence="3" id="KW-0808">Transferase</keyword>
<dbReference type="InterPro" id="IPR010559">
    <property type="entry name" value="Sig_transdc_His_kin_internal"/>
</dbReference>
<dbReference type="Proteomes" id="UP000708576">
    <property type="component" value="Unassembled WGS sequence"/>
</dbReference>
<protein>
    <submittedName>
        <fullName evidence="3">Histidine kinase</fullName>
    </submittedName>
</protein>
<dbReference type="PANTHER" id="PTHR34220:SF7">
    <property type="entry name" value="SENSOR HISTIDINE KINASE YPDA"/>
    <property type="match status" value="1"/>
</dbReference>
<evidence type="ECO:0000313" key="4">
    <source>
        <dbReference type="Proteomes" id="UP000708576"/>
    </source>
</evidence>